<dbReference type="InterPro" id="IPR042199">
    <property type="entry name" value="AsparK_Bifunc_asparK/hSer_DH"/>
</dbReference>
<comment type="pathway">
    <text evidence="9">Amino-acid biosynthesis; L-methionine biosynthesis via de novo pathway; L-homoserine from L-aspartate: step 1/3.</text>
</comment>
<evidence type="ECO:0000259" key="10">
    <source>
        <dbReference type="PROSITE" id="PS51671"/>
    </source>
</evidence>
<gene>
    <name evidence="11" type="ORF">WJX72_010708</name>
</gene>
<dbReference type="PROSITE" id="PS00324">
    <property type="entry name" value="ASPARTOKINASE"/>
    <property type="match status" value="1"/>
</dbReference>
<dbReference type="InterPro" id="IPR005260">
    <property type="entry name" value="Asp_kin_monofn"/>
</dbReference>
<dbReference type="FunFam" id="1.20.120.1320:FF:000001">
    <property type="entry name" value="Aspartokinase"/>
    <property type="match status" value="1"/>
</dbReference>
<proteinExistence type="inferred from homology"/>
<dbReference type="GO" id="GO:0005524">
    <property type="term" value="F:ATP binding"/>
    <property type="evidence" value="ECO:0007669"/>
    <property type="project" value="UniProtKB-KW"/>
</dbReference>
<dbReference type="EC" id="2.7.2.4" evidence="8"/>
<dbReference type="GO" id="GO:0009570">
    <property type="term" value="C:chloroplast stroma"/>
    <property type="evidence" value="ECO:0007669"/>
    <property type="project" value="TreeGrafter"/>
</dbReference>
<evidence type="ECO:0000256" key="7">
    <source>
        <dbReference type="ARBA" id="ARBA00047872"/>
    </source>
</evidence>
<evidence type="ECO:0000256" key="5">
    <source>
        <dbReference type="ARBA" id="ARBA00022777"/>
    </source>
</evidence>
<evidence type="ECO:0000256" key="1">
    <source>
        <dbReference type="ARBA" id="ARBA00010122"/>
    </source>
</evidence>
<dbReference type="Proteomes" id="UP001489004">
    <property type="component" value="Unassembled WGS sequence"/>
</dbReference>
<protein>
    <recommendedName>
        <fullName evidence="8">Aspartokinase</fullName>
        <ecNumber evidence="8">2.7.2.4</ecNumber>
    </recommendedName>
</protein>
<dbReference type="InterPro" id="IPR018042">
    <property type="entry name" value="Aspartate_kinase_CS"/>
</dbReference>
<comment type="similarity">
    <text evidence="1 8">Belongs to the aspartokinase family.</text>
</comment>
<dbReference type="PANTHER" id="PTHR21499:SF59">
    <property type="entry name" value="ASPARTOKINASE"/>
    <property type="match status" value="1"/>
</dbReference>
<evidence type="ECO:0000256" key="6">
    <source>
        <dbReference type="ARBA" id="ARBA00022840"/>
    </source>
</evidence>
<comment type="pathway">
    <text evidence="9">Amino-acid biosynthesis; L-threonine biosynthesis; L-threonine from L-aspartate: step 1/5.</text>
</comment>
<keyword evidence="12" id="KW-1185">Reference proteome</keyword>
<evidence type="ECO:0000313" key="12">
    <source>
        <dbReference type="Proteomes" id="UP001489004"/>
    </source>
</evidence>
<dbReference type="GO" id="GO:0009090">
    <property type="term" value="P:homoserine biosynthetic process"/>
    <property type="evidence" value="ECO:0007669"/>
    <property type="project" value="TreeGrafter"/>
</dbReference>
<keyword evidence="9" id="KW-0028">Amino-acid biosynthesis</keyword>
<evidence type="ECO:0000256" key="8">
    <source>
        <dbReference type="RuleBase" id="RU003448"/>
    </source>
</evidence>
<feature type="domain" description="ACT" evidence="10">
    <location>
        <begin position="440"/>
        <end position="505"/>
    </location>
</feature>
<keyword evidence="3" id="KW-0791">Threonine biosynthesis</keyword>
<evidence type="ECO:0000256" key="3">
    <source>
        <dbReference type="ARBA" id="ARBA00022697"/>
    </source>
</evidence>
<evidence type="ECO:0000256" key="2">
    <source>
        <dbReference type="ARBA" id="ARBA00022679"/>
    </source>
</evidence>
<evidence type="ECO:0000313" key="11">
    <source>
        <dbReference type="EMBL" id="KAK9824483.1"/>
    </source>
</evidence>
<dbReference type="NCBIfam" id="TIGR00657">
    <property type="entry name" value="asp_kinases"/>
    <property type="match status" value="1"/>
</dbReference>
<dbReference type="PANTHER" id="PTHR21499">
    <property type="entry name" value="ASPARTATE KINASE"/>
    <property type="match status" value="1"/>
</dbReference>
<dbReference type="SUPFAM" id="SSF55021">
    <property type="entry name" value="ACT-like"/>
    <property type="match status" value="2"/>
</dbReference>
<keyword evidence="2 8" id="KW-0808">Transferase</keyword>
<name>A0AAW1QSS8_9CHLO</name>
<comment type="caution">
    <text evidence="11">The sequence shown here is derived from an EMBL/GenBank/DDBJ whole genome shotgun (WGS) entry which is preliminary data.</text>
</comment>
<sequence length="505" mass="55375">MNRGSTDETVAACLHLYETARFSVSEKLTQPGTNCDQITVVMKFGGSSVATAERMREVASIICSFPEQYPCIVLSAMGKTTNLLLQAGEEALTAHPGSVASLHPLRAIKELHREAAGQLHVDEETLAEVERLMSELQQLLVGISIMQDLTLRAKDSLVSFGERLSTRLFASFLRAHGVPARQHDAWDLGFTTTDDFSNADIIYDQTLPKVNQALRRGPNDPKTIPIVTGFLGRGQQTHAITTLGRGGSDLSATVIGAALGVKEVQVWKDVDGVLTSDPRIVDGARPVPRLTYDEATELAFFGATVLHPQAMQPALQSESLAVRVKNSYNKMAEGTLISSTRDMHDALMTSIVLKSHVTLLDVVSTRMLGQFGFLATVFGIFRDKQISVDVVATSEISISLTLDPSRMWSRDLIDEELDALVLAFENIANVRYQRGMSIISLICNVQRTSEILERVFKVLKREGVNVKMLSQGASKTNISLIVSDAESKHVVRALHKEFFEKKPAQ</sequence>
<dbReference type="InterPro" id="IPR001341">
    <property type="entry name" value="Asp_kinase"/>
</dbReference>
<dbReference type="InterPro" id="IPR036393">
    <property type="entry name" value="AceGlu_kinase-like_sf"/>
</dbReference>
<dbReference type="Gene3D" id="1.20.120.1320">
    <property type="entry name" value="Aspartokinase, catalytic domain"/>
    <property type="match status" value="1"/>
</dbReference>
<dbReference type="Pfam" id="PF00696">
    <property type="entry name" value="AA_kinase"/>
    <property type="match status" value="1"/>
</dbReference>
<accession>A0AAW1QSS8</accession>
<dbReference type="InterPro" id="IPR002912">
    <property type="entry name" value="ACT_dom"/>
</dbReference>
<evidence type="ECO:0000256" key="4">
    <source>
        <dbReference type="ARBA" id="ARBA00022741"/>
    </source>
</evidence>
<dbReference type="Pfam" id="PF22468">
    <property type="entry name" value="ACT_9"/>
    <property type="match status" value="1"/>
</dbReference>
<dbReference type="EMBL" id="JALJOR010000002">
    <property type="protein sequence ID" value="KAK9824483.1"/>
    <property type="molecule type" value="Genomic_DNA"/>
</dbReference>
<dbReference type="GO" id="GO:0009089">
    <property type="term" value="P:lysine biosynthetic process via diaminopimelate"/>
    <property type="evidence" value="ECO:0007669"/>
    <property type="project" value="InterPro"/>
</dbReference>
<organism evidence="11 12">
    <name type="scientific">[Myrmecia] bisecta</name>
    <dbReference type="NCBI Taxonomy" id="41462"/>
    <lineage>
        <taxon>Eukaryota</taxon>
        <taxon>Viridiplantae</taxon>
        <taxon>Chlorophyta</taxon>
        <taxon>core chlorophytes</taxon>
        <taxon>Trebouxiophyceae</taxon>
        <taxon>Trebouxiales</taxon>
        <taxon>Trebouxiaceae</taxon>
        <taxon>Myrmecia</taxon>
    </lineage>
</organism>
<dbReference type="InterPro" id="IPR001048">
    <property type="entry name" value="Asp/Glu/Uridylate_kinase"/>
</dbReference>
<dbReference type="PIRSF" id="PIRSF000726">
    <property type="entry name" value="Asp_kin"/>
    <property type="match status" value="1"/>
</dbReference>
<dbReference type="PROSITE" id="PS51671">
    <property type="entry name" value="ACT"/>
    <property type="match status" value="1"/>
</dbReference>
<keyword evidence="5 8" id="KW-0418">Kinase</keyword>
<dbReference type="GO" id="GO:0004072">
    <property type="term" value="F:aspartate kinase activity"/>
    <property type="evidence" value="ECO:0007669"/>
    <property type="project" value="UniProtKB-EC"/>
</dbReference>
<keyword evidence="6" id="KW-0067">ATP-binding</keyword>
<dbReference type="GO" id="GO:0009088">
    <property type="term" value="P:threonine biosynthetic process"/>
    <property type="evidence" value="ECO:0007669"/>
    <property type="project" value="UniProtKB-KW"/>
</dbReference>
<keyword evidence="4" id="KW-0547">Nucleotide-binding</keyword>
<dbReference type="Gene3D" id="3.40.1160.10">
    <property type="entry name" value="Acetylglutamate kinase-like"/>
    <property type="match status" value="1"/>
</dbReference>
<dbReference type="InterPro" id="IPR054352">
    <property type="entry name" value="ACT_Aspartokinase"/>
</dbReference>
<dbReference type="SUPFAM" id="SSF53633">
    <property type="entry name" value="Carbamate kinase-like"/>
    <property type="match status" value="1"/>
</dbReference>
<dbReference type="AlphaFoldDB" id="A0AAW1QSS8"/>
<dbReference type="GO" id="GO:0005829">
    <property type="term" value="C:cytosol"/>
    <property type="evidence" value="ECO:0007669"/>
    <property type="project" value="TreeGrafter"/>
</dbReference>
<evidence type="ECO:0000256" key="9">
    <source>
        <dbReference type="RuleBase" id="RU004249"/>
    </source>
</evidence>
<comment type="pathway">
    <text evidence="9">Amino-acid biosynthesis; L-lysine biosynthesis via DAP pathway; (S)-tetrahydrodipicolinate from L-aspartate: step 1/4.</text>
</comment>
<reference evidence="11 12" key="1">
    <citation type="journal article" date="2024" name="Nat. Commun.">
        <title>Phylogenomics reveals the evolutionary origins of lichenization in chlorophyte algae.</title>
        <authorList>
            <person name="Puginier C."/>
            <person name="Libourel C."/>
            <person name="Otte J."/>
            <person name="Skaloud P."/>
            <person name="Haon M."/>
            <person name="Grisel S."/>
            <person name="Petersen M."/>
            <person name="Berrin J.G."/>
            <person name="Delaux P.M."/>
            <person name="Dal Grande F."/>
            <person name="Keller J."/>
        </authorList>
    </citation>
    <scope>NUCLEOTIDE SEQUENCE [LARGE SCALE GENOMIC DNA]</scope>
    <source>
        <strain evidence="11 12">SAG 2043</strain>
    </source>
</reference>
<comment type="catalytic activity">
    <reaction evidence="7 8">
        <text>L-aspartate + ATP = 4-phospho-L-aspartate + ADP</text>
        <dbReference type="Rhea" id="RHEA:23776"/>
        <dbReference type="ChEBI" id="CHEBI:29991"/>
        <dbReference type="ChEBI" id="CHEBI:30616"/>
        <dbReference type="ChEBI" id="CHEBI:57535"/>
        <dbReference type="ChEBI" id="CHEBI:456216"/>
        <dbReference type="EC" id="2.7.2.4"/>
    </reaction>
</comment>
<dbReference type="InterPro" id="IPR045865">
    <property type="entry name" value="ACT-like_dom_sf"/>
</dbReference>
<dbReference type="Gene3D" id="3.30.70.260">
    <property type="match status" value="2"/>
</dbReference>